<feature type="compositionally biased region" description="Low complexity" evidence="1">
    <location>
        <begin position="420"/>
        <end position="439"/>
    </location>
</feature>
<evidence type="ECO:0000313" key="2">
    <source>
        <dbReference type="EMBL" id="KAL0581267.1"/>
    </source>
</evidence>
<keyword evidence="3" id="KW-1185">Reference proteome</keyword>
<dbReference type="InterPro" id="IPR032675">
    <property type="entry name" value="LRR_dom_sf"/>
</dbReference>
<feature type="region of interest" description="Disordered" evidence="1">
    <location>
        <begin position="398"/>
        <end position="446"/>
    </location>
</feature>
<organism evidence="2 3">
    <name type="scientific">Marasmius crinis-equi</name>
    <dbReference type="NCBI Taxonomy" id="585013"/>
    <lineage>
        <taxon>Eukaryota</taxon>
        <taxon>Fungi</taxon>
        <taxon>Dikarya</taxon>
        <taxon>Basidiomycota</taxon>
        <taxon>Agaricomycotina</taxon>
        <taxon>Agaricomycetes</taxon>
        <taxon>Agaricomycetidae</taxon>
        <taxon>Agaricales</taxon>
        <taxon>Marasmiineae</taxon>
        <taxon>Marasmiaceae</taxon>
        <taxon>Marasmius</taxon>
    </lineage>
</organism>
<sequence>MAWTAHAPVERLPVELLSYIFVLGTHSTPSICEEASQESTSFNVDSIKTPLVFAAVNRHWRAVALNTPALWTSLCVTVGSLESASDTDNPRAPVLNTSHVTSYLALSRKHPLDILIDARDMDWDFYEPEIPNLHDHSNYIPPFSPRTMSAVISLLLPHITRWRSIDILTDTWAPMYAALNMLNESLTTVGAPLLESLTLMRCNDFISHSPQFQPRHMRSPLFLKPRATPNRPLSPGLIPRLQHLTLRGVHVCWSSLPTLLCVESSASLLTLELSSHCLDVRPSLEEFRAILSSCPLIRKLVVNGSGYALDNAKTKAHPTIRRNSLSASEIPIFLPHLEELSLGYRSTLDGRKVLSLIRAPNIRKLTLEDATHPGEYDGADATSILKYVATGDAGDRARSQSHHSAIFTPPVGGQDACADAGPSRRASAPSAESRSSASRSEGEPTSTYYQPFPFLETLTLKGVKADSDALKTFFLALVNLKSLILSNMLFPMSAFLALLPATRQPRGSGDLMQVNTLPRRPSAIPSGSLSNTAPVFTNPFSGLILPRRLSHETSQTSSPPPCPKLERLCIRGGQISPSDLGFITTSLAMEKERGGWSNLYNVDVHLDSASEMTIAEGLSHMGFNPLSSTCLSSPDADVVVLKIPLRCVGHMLEGIELKIVKSRPLYASSDEDDDDSSSVCDPCNDCNDNSPFRLGGEFNDPYFDSQFTGS</sequence>
<gene>
    <name evidence="2" type="ORF">V5O48_000750</name>
</gene>
<dbReference type="EMBL" id="JBAHYK010000013">
    <property type="protein sequence ID" value="KAL0581267.1"/>
    <property type="molecule type" value="Genomic_DNA"/>
</dbReference>
<evidence type="ECO:0008006" key="4">
    <source>
        <dbReference type="Google" id="ProtNLM"/>
    </source>
</evidence>
<comment type="caution">
    <text evidence="2">The sequence shown here is derived from an EMBL/GenBank/DDBJ whole genome shotgun (WGS) entry which is preliminary data.</text>
</comment>
<dbReference type="Proteomes" id="UP001465976">
    <property type="component" value="Unassembled WGS sequence"/>
</dbReference>
<name>A0ABR3G0A8_9AGAR</name>
<dbReference type="SUPFAM" id="SSF52058">
    <property type="entry name" value="L domain-like"/>
    <property type="match status" value="1"/>
</dbReference>
<accession>A0ABR3G0A8</accession>
<protein>
    <recommendedName>
        <fullName evidence="4">F-box domain-containing protein</fullName>
    </recommendedName>
</protein>
<evidence type="ECO:0000256" key="1">
    <source>
        <dbReference type="SAM" id="MobiDB-lite"/>
    </source>
</evidence>
<evidence type="ECO:0000313" key="3">
    <source>
        <dbReference type="Proteomes" id="UP001465976"/>
    </source>
</evidence>
<proteinExistence type="predicted"/>
<dbReference type="Gene3D" id="3.80.10.10">
    <property type="entry name" value="Ribonuclease Inhibitor"/>
    <property type="match status" value="1"/>
</dbReference>
<reference evidence="2 3" key="1">
    <citation type="submission" date="2024-02" db="EMBL/GenBank/DDBJ databases">
        <title>A draft genome for the cacao thread blight pathogen Marasmius crinis-equi.</title>
        <authorList>
            <person name="Cohen S.P."/>
            <person name="Baruah I.K."/>
            <person name="Amoako-Attah I."/>
            <person name="Bukari Y."/>
            <person name="Meinhardt L.W."/>
            <person name="Bailey B.A."/>
        </authorList>
    </citation>
    <scope>NUCLEOTIDE SEQUENCE [LARGE SCALE GENOMIC DNA]</scope>
    <source>
        <strain evidence="2 3">GH-76</strain>
    </source>
</reference>